<keyword evidence="3" id="KW-1185">Reference proteome</keyword>
<dbReference type="OrthoDB" id="294438at2759"/>
<reference evidence="2" key="1">
    <citation type="submission" date="2021-01" db="EMBL/GenBank/DDBJ databases">
        <authorList>
            <consortium name="Genoscope - CEA"/>
            <person name="William W."/>
        </authorList>
    </citation>
    <scope>NUCLEOTIDE SEQUENCE</scope>
</reference>
<dbReference type="AlphaFoldDB" id="A0A8S1P9Q0"/>
<gene>
    <name evidence="2" type="ORF">PSON_ATCC_30995.1.T0720024</name>
</gene>
<protein>
    <submittedName>
        <fullName evidence="2">Uncharacterized protein</fullName>
    </submittedName>
</protein>
<dbReference type="EMBL" id="CAJJDN010000072">
    <property type="protein sequence ID" value="CAD8099463.1"/>
    <property type="molecule type" value="Genomic_DNA"/>
</dbReference>
<organism evidence="2 3">
    <name type="scientific">Paramecium sonneborni</name>
    <dbReference type="NCBI Taxonomy" id="65129"/>
    <lineage>
        <taxon>Eukaryota</taxon>
        <taxon>Sar</taxon>
        <taxon>Alveolata</taxon>
        <taxon>Ciliophora</taxon>
        <taxon>Intramacronucleata</taxon>
        <taxon>Oligohymenophorea</taxon>
        <taxon>Peniculida</taxon>
        <taxon>Parameciidae</taxon>
        <taxon>Paramecium</taxon>
    </lineage>
</organism>
<evidence type="ECO:0000313" key="2">
    <source>
        <dbReference type="EMBL" id="CAD8099463.1"/>
    </source>
</evidence>
<sequence length="637" mass="74466">MQQILNEGGNRNPKQNQFEWRSITPEREFGQMLQGKPLITEPNENKQTAKSMSQENNINNHDFQQKYTNLNKLLIPDNQQQKFQRPLNYMQTSLKKMSEIGQQINSILQKFKQNRIHRPQSDLNMFDKHSMMKKTSQNDISLSTNLNLNHSYIDNRGTETERSYFQYKNQKDNGKQQQNKDSKDYQFLFQNSNNQFQTNSLKKIIEKKIALAMQTNNNNNLYNDYKKQINKESKQDRSYNIQKYITNKFLRNSSCLQPNEKSDRKNKQMSSYFSQNHYSKSQSSFLIERENSKSENTTSRNNRIRVSSYIKTPTKNNSDLIKQFSPRFISQQLSSYQVSSSKINSLLSSMNKDIEKIKTSNNNNIQNLNIYHIQAIPLFLSNDPNQTHVIVGCSDLTVRAINLYSGRIQVLGKHQKPIKSITKIVIQQNYKTFYSCSLDNQIIQWVSESMHGTYRLKHSWRMDEVPLQLYQTEKGVLYIVTANYIFYFSSVTKKQITYHGVFNCMIQTSSNILIAIDNFIYKLQADSLQLVCTSKKPIKNMIYEEGLLYVLQRDGALLIYEEAKHLKFNSEIDIGAMNIFSMQNGYIIIQTNDSEFIVYSQQISKSYQIDGKIKCLLALQQMLLIGSNKKLVETLKF</sequence>
<accession>A0A8S1P9Q0</accession>
<dbReference type="Proteomes" id="UP000692954">
    <property type="component" value="Unassembled WGS sequence"/>
</dbReference>
<proteinExistence type="predicted"/>
<evidence type="ECO:0000313" key="3">
    <source>
        <dbReference type="Proteomes" id="UP000692954"/>
    </source>
</evidence>
<feature type="region of interest" description="Disordered" evidence="1">
    <location>
        <begin position="33"/>
        <end position="52"/>
    </location>
</feature>
<name>A0A8S1P9Q0_9CILI</name>
<evidence type="ECO:0000256" key="1">
    <source>
        <dbReference type="SAM" id="MobiDB-lite"/>
    </source>
</evidence>
<comment type="caution">
    <text evidence="2">The sequence shown here is derived from an EMBL/GenBank/DDBJ whole genome shotgun (WGS) entry which is preliminary data.</text>
</comment>